<dbReference type="Pfam" id="PF22586">
    <property type="entry name" value="ANCHR-like_BBOX"/>
    <property type="match status" value="1"/>
</dbReference>
<proteinExistence type="predicted"/>
<dbReference type="PROSITE" id="PS50119">
    <property type="entry name" value="ZF_BBOX"/>
    <property type="match status" value="2"/>
</dbReference>
<keyword evidence="1" id="KW-0479">Metal-binding</keyword>
<dbReference type="Pfam" id="PF00643">
    <property type="entry name" value="zf-B_box"/>
    <property type="match status" value="1"/>
</dbReference>
<dbReference type="PANTHER" id="PTHR24099">
    <property type="entry name" value="E3 UBIQUITIN-PROTEIN LIGASE TRIM36-RELATED"/>
    <property type="match status" value="1"/>
</dbReference>
<dbReference type="InterPro" id="IPR027370">
    <property type="entry name" value="Znf-RING_euk"/>
</dbReference>
<dbReference type="OrthoDB" id="9049620at2759"/>
<dbReference type="InterPro" id="IPR001841">
    <property type="entry name" value="Znf_RING"/>
</dbReference>
<evidence type="ECO:0000313" key="8">
    <source>
        <dbReference type="EMBL" id="OWF56200.1"/>
    </source>
</evidence>
<dbReference type="SUPFAM" id="SSF57850">
    <property type="entry name" value="RING/U-box"/>
    <property type="match status" value="1"/>
</dbReference>
<feature type="domain" description="Fibronectin type-III" evidence="7">
    <location>
        <begin position="373"/>
        <end position="488"/>
    </location>
</feature>
<comment type="caution">
    <text evidence="8">The sequence shown here is derived from an EMBL/GenBank/DDBJ whole genome shotgun (WGS) entry which is preliminary data.</text>
</comment>
<dbReference type="InterPro" id="IPR000315">
    <property type="entry name" value="Znf_B-box"/>
</dbReference>
<dbReference type="InterPro" id="IPR050617">
    <property type="entry name" value="E3_ligase_FN3/SPRY"/>
</dbReference>
<evidence type="ECO:0000259" key="6">
    <source>
        <dbReference type="PROSITE" id="PS50119"/>
    </source>
</evidence>
<dbReference type="GO" id="GO:0008270">
    <property type="term" value="F:zinc ion binding"/>
    <property type="evidence" value="ECO:0007669"/>
    <property type="project" value="UniProtKB-KW"/>
</dbReference>
<dbReference type="SUPFAM" id="SSF49265">
    <property type="entry name" value="Fibronectin type III"/>
    <property type="match status" value="1"/>
</dbReference>
<dbReference type="InterPro" id="IPR003961">
    <property type="entry name" value="FN3_dom"/>
</dbReference>
<dbReference type="Pfam" id="PF13445">
    <property type="entry name" value="zf-RING_UBOX"/>
    <property type="match status" value="1"/>
</dbReference>
<feature type="domain" description="B box-type" evidence="6">
    <location>
        <begin position="163"/>
        <end position="205"/>
    </location>
</feature>
<dbReference type="Gene3D" id="3.30.40.10">
    <property type="entry name" value="Zinc/RING finger domain, C3HC4 (zinc finger)"/>
    <property type="match status" value="1"/>
</dbReference>
<dbReference type="SMART" id="SM00184">
    <property type="entry name" value="RING"/>
    <property type="match status" value="1"/>
</dbReference>
<name>A0A210R599_MIZYE</name>
<evidence type="ECO:0000256" key="1">
    <source>
        <dbReference type="ARBA" id="ARBA00022723"/>
    </source>
</evidence>
<keyword evidence="9" id="KW-1185">Reference proteome</keyword>
<dbReference type="EMBL" id="NEDP02000262">
    <property type="protein sequence ID" value="OWF56200.1"/>
    <property type="molecule type" value="Genomic_DNA"/>
</dbReference>
<dbReference type="SUPFAM" id="SSF57845">
    <property type="entry name" value="B-box zinc-binding domain"/>
    <property type="match status" value="1"/>
</dbReference>
<keyword evidence="2 4" id="KW-0863">Zinc-finger</keyword>
<protein>
    <submittedName>
        <fullName evidence="8">E3 ubiquitin-protein ligase MID2</fullName>
    </submittedName>
</protein>
<evidence type="ECO:0000313" key="9">
    <source>
        <dbReference type="Proteomes" id="UP000242188"/>
    </source>
</evidence>
<evidence type="ECO:0000256" key="2">
    <source>
        <dbReference type="ARBA" id="ARBA00022771"/>
    </source>
</evidence>
<feature type="domain" description="RING-type" evidence="5">
    <location>
        <begin position="9"/>
        <end position="49"/>
    </location>
</feature>
<dbReference type="PROSITE" id="PS50853">
    <property type="entry name" value="FN3"/>
    <property type="match status" value="2"/>
</dbReference>
<reference evidence="8 9" key="1">
    <citation type="journal article" date="2017" name="Nat. Ecol. Evol.">
        <title>Scallop genome provides insights into evolution of bilaterian karyotype and development.</title>
        <authorList>
            <person name="Wang S."/>
            <person name="Zhang J."/>
            <person name="Jiao W."/>
            <person name="Li J."/>
            <person name="Xun X."/>
            <person name="Sun Y."/>
            <person name="Guo X."/>
            <person name="Huan P."/>
            <person name="Dong B."/>
            <person name="Zhang L."/>
            <person name="Hu X."/>
            <person name="Sun X."/>
            <person name="Wang J."/>
            <person name="Zhao C."/>
            <person name="Wang Y."/>
            <person name="Wang D."/>
            <person name="Huang X."/>
            <person name="Wang R."/>
            <person name="Lv J."/>
            <person name="Li Y."/>
            <person name="Zhang Z."/>
            <person name="Liu B."/>
            <person name="Lu W."/>
            <person name="Hui Y."/>
            <person name="Liang J."/>
            <person name="Zhou Z."/>
            <person name="Hou R."/>
            <person name="Li X."/>
            <person name="Liu Y."/>
            <person name="Li H."/>
            <person name="Ning X."/>
            <person name="Lin Y."/>
            <person name="Zhao L."/>
            <person name="Xing Q."/>
            <person name="Dou J."/>
            <person name="Li Y."/>
            <person name="Mao J."/>
            <person name="Guo H."/>
            <person name="Dou H."/>
            <person name="Li T."/>
            <person name="Mu C."/>
            <person name="Jiang W."/>
            <person name="Fu Q."/>
            <person name="Fu X."/>
            <person name="Miao Y."/>
            <person name="Liu J."/>
            <person name="Yu Q."/>
            <person name="Li R."/>
            <person name="Liao H."/>
            <person name="Li X."/>
            <person name="Kong Y."/>
            <person name="Jiang Z."/>
            <person name="Chourrout D."/>
            <person name="Li R."/>
            <person name="Bao Z."/>
        </authorList>
    </citation>
    <scope>NUCLEOTIDE SEQUENCE [LARGE SCALE GENOMIC DNA]</scope>
    <source>
        <strain evidence="8 9">PY_sf001</strain>
    </source>
</reference>
<organism evidence="8 9">
    <name type="scientific">Mizuhopecten yessoensis</name>
    <name type="common">Japanese scallop</name>
    <name type="synonym">Patinopecten yessoensis</name>
    <dbReference type="NCBI Taxonomy" id="6573"/>
    <lineage>
        <taxon>Eukaryota</taxon>
        <taxon>Metazoa</taxon>
        <taxon>Spiralia</taxon>
        <taxon>Lophotrochozoa</taxon>
        <taxon>Mollusca</taxon>
        <taxon>Bivalvia</taxon>
        <taxon>Autobranchia</taxon>
        <taxon>Pteriomorphia</taxon>
        <taxon>Pectinida</taxon>
        <taxon>Pectinoidea</taxon>
        <taxon>Pectinidae</taxon>
        <taxon>Mizuhopecten</taxon>
    </lineage>
</organism>
<accession>A0A210R599</accession>
<dbReference type="InterPro" id="IPR013083">
    <property type="entry name" value="Znf_RING/FYVE/PHD"/>
</dbReference>
<feature type="domain" description="Fibronectin type-III" evidence="7">
    <location>
        <begin position="492"/>
        <end position="588"/>
    </location>
</feature>
<dbReference type="Gene3D" id="2.60.40.10">
    <property type="entry name" value="Immunoglobulins"/>
    <property type="match status" value="1"/>
</dbReference>
<dbReference type="Pfam" id="PF00041">
    <property type="entry name" value="fn3"/>
    <property type="match status" value="1"/>
</dbReference>
<dbReference type="AlphaFoldDB" id="A0A210R599"/>
<dbReference type="InterPro" id="IPR036116">
    <property type="entry name" value="FN3_sf"/>
</dbReference>
<evidence type="ECO:0000259" key="5">
    <source>
        <dbReference type="PROSITE" id="PS50089"/>
    </source>
</evidence>
<evidence type="ECO:0000256" key="4">
    <source>
        <dbReference type="PROSITE-ProRule" id="PRU00024"/>
    </source>
</evidence>
<dbReference type="Proteomes" id="UP000242188">
    <property type="component" value="Unassembled WGS sequence"/>
</dbReference>
<evidence type="ECO:0000256" key="3">
    <source>
        <dbReference type="ARBA" id="ARBA00022833"/>
    </source>
</evidence>
<keyword evidence="3" id="KW-0862">Zinc</keyword>
<dbReference type="InterPro" id="IPR013783">
    <property type="entry name" value="Ig-like_fold"/>
</dbReference>
<dbReference type="Gene3D" id="3.30.160.60">
    <property type="entry name" value="Classic Zinc Finger"/>
    <property type="match status" value="1"/>
</dbReference>
<sequence>MEVDTDLQCPICLELFNYPIILPCSHVLCRSPCAEHLFDFNFIRCPVCRDNCYVSGGISSLPRVIALENIIERYKADKKQEQAEPVQKPTPDVVAPKVEGGRSVCQLCEKTPPRKAKKLCLDCNVSYCSHCLRLSHPNRQPFNTHEIVEPSPTSKTATPEVTVTSGVCTVHKKMPVTLYCLSCEMTTCDLCRTTDRHKKHNMAPIEEAFLNVKLSLAEKSEKLKTSQSKVVVTIKSQRDNLKDMQQAINKRRDDINSQCDALLAEIENKRHFFLSDLEYEERMRQNDMDDLIKVMDQIQRSAQALLGHTSEVLLQDQVDLLEASSSTAEKLIKTTLDCESVQFNPADLGFLQEKVVDFRREKNILRDLHYLVAPATPVIDVTRCSRSDNMVVLVISPPFGPHDVIQQYEIHYCSEEQKRLEIEDTVVVKNVPDEKSTTRGVPNSSGLVVILLENLCKGTTYYFCVSAINSAGKSANSEVVQCITLLPGESVVPVPVIIESLCRQFATSIQIYSSSPQDVAAEQNISHFLLYRPVALSRAWRTLVLYGRQDHRVFGLDTNVEYEFVLMASNPRGECQISNKISLQTEANEANV</sequence>
<dbReference type="Gene3D" id="4.10.830.40">
    <property type="match status" value="1"/>
</dbReference>
<dbReference type="CDD" id="cd19756">
    <property type="entry name" value="Bbox2"/>
    <property type="match status" value="1"/>
</dbReference>
<dbReference type="SMART" id="SM00060">
    <property type="entry name" value="FN3"/>
    <property type="match status" value="2"/>
</dbReference>
<dbReference type="CDD" id="cd19801">
    <property type="entry name" value="Bbox1_MID"/>
    <property type="match status" value="1"/>
</dbReference>
<evidence type="ECO:0000259" key="7">
    <source>
        <dbReference type="PROSITE" id="PS50853"/>
    </source>
</evidence>
<dbReference type="CDD" id="cd00063">
    <property type="entry name" value="FN3"/>
    <property type="match status" value="1"/>
</dbReference>
<feature type="domain" description="B box-type" evidence="6">
    <location>
        <begin position="107"/>
        <end position="150"/>
    </location>
</feature>
<dbReference type="SMART" id="SM00336">
    <property type="entry name" value="BBOX"/>
    <property type="match status" value="2"/>
</dbReference>
<dbReference type="PROSITE" id="PS50089">
    <property type="entry name" value="ZF_RING_2"/>
    <property type="match status" value="1"/>
</dbReference>
<gene>
    <name evidence="8" type="ORF">KP79_PYT21538</name>
</gene>
<dbReference type="PANTHER" id="PTHR24099:SF16">
    <property type="entry name" value="E3 UBIQUITIN-PROTEIN LIGASE MIDLINE-1-LIKE ISOFORM X1"/>
    <property type="match status" value="1"/>
</dbReference>